<feature type="region of interest" description="Disordered" evidence="1">
    <location>
        <begin position="1"/>
        <end position="149"/>
    </location>
</feature>
<keyword evidence="2" id="KW-0812">Transmembrane</keyword>
<feature type="compositionally biased region" description="Polar residues" evidence="1">
    <location>
        <begin position="107"/>
        <end position="133"/>
    </location>
</feature>
<reference evidence="3 4" key="1">
    <citation type="journal article" date="2015" name="Genome Biol. Evol.">
        <title>Phylogenomic analyses indicate that early fungi evolved digesting cell walls of algal ancestors of land plants.</title>
        <authorList>
            <person name="Chang Y."/>
            <person name="Wang S."/>
            <person name="Sekimoto S."/>
            <person name="Aerts A.L."/>
            <person name="Choi C."/>
            <person name="Clum A."/>
            <person name="LaButti K.M."/>
            <person name="Lindquist E.A."/>
            <person name="Yee Ngan C."/>
            <person name="Ohm R.A."/>
            <person name="Salamov A.A."/>
            <person name="Grigoriev I.V."/>
            <person name="Spatafora J.W."/>
            <person name="Berbee M.L."/>
        </authorList>
    </citation>
    <scope>NUCLEOTIDE SEQUENCE [LARGE SCALE GENOMIC DNA]</scope>
    <source>
        <strain evidence="3 4">JEL478</strain>
    </source>
</reference>
<name>A0A139AHT4_GONPJ</name>
<keyword evidence="2" id="KW-1133">Transmembrane helix</keyword>
<sequence length="411" mass="44097">MASTFAIQDTQPTEQTEVVDAGSSDFDGSDLEMIDYDDFSSSDGEEECVGGSSDEEDGVILVGKIRAGSDDGEADTTTMDELPKDMFQTRRKSLLVADDELDALPSASPSPVSQEQDTDGGQVSTQPSATTLEPTAAPISAPRRPASPYVQRLAPNRTRPAMPESFYGLRLRRRNKRMRRGIDVEAVDPDSEHELPLPRGTISPKRVESGLAKIVETDESKVLQTARASRTGYGYFDNVMVGAAVCLVILLVPMFTPLHKPTDVSTEPRTLYRFSRVAIGNSSGTGMYIPRDRTTDIVPAPARELIAVSVYEKAMQMHPSIQPVAGGVKRQPRRWRKCAGAGASAGSVSSLDHTQSLTIVSEGSKDLTAVGAGAAAPETVGTLTLSRMRAAAKTKPSRRARRRATEAGPST</sequence>
<protein>
    <recommendedName>
        <fullName evidence="5">Transmembrane protein</fullName>
    </recommendedName>
</protein>
<proteinExistence type="predicted"/>
<organism evidence="3 4">
    <name type="scientific">Gonapodya prolifera (strain JEL478)</name>
    <name type="common">Monoblepharis prolifera</name>
    <dbReference type="NCBI Taxonomy" id="1344416"/>
    <lineage>
        <taxon>Eukaryota</taxon>
        <taxon>Fungi</taxon>
        <taxon>Fungi incertae sedis</taxon>
        <taxon>Chytridiomycota</taxon>
        <taxon>Chytridiomycota incertae sedis</taxon>
        <taxon>Monoblepharidomycetes</taxon>
        <taxon>Monoblepharidales</taxon>
        <taxon>Gonapodyaceae</taxon>
        <taxon>Gonapodya</taxon>
    </lineage>
</organism>
<feature type="region of interest" description="Disordered" evidence="1">
    <location>
        <begin position="387"/>
        <end position="411"/>
    </location>
</feature>
<feature type="compositionally biased region" description="Basic residues" evidence="1">
    <location>
        <begin position="390"/>
        <end position="402"/>
    </location>
</feature>
<evidence type="ECO:0000256" key="2">
    <source>
        <dbReference type="SAM" id="Phobius"/>
    </source>
</evidence>
<feature type="transmembrane region" description="Helical" evidence="2">
    <location>
        <begin position="235"/>
        <end position="255"/>
    </location>
</feature>
<feature type="compositionally biased region" description="Acidic residues" evidence="1">
    <location>
        <begin position="27"/>
        <end position="58"/>
    </location>
</feature>
<gene>
    <name evidence="3" type="ORF">M427DRAFT_134559</name>
</gene>
<feature type="compositionally biased region" description="Polar residues" evidence="1">
    <location>
        <begin position="1"/>
        <end position="16"/>
    </location>
</feature>
<evidence type="ECO:0000256" key="1">
    <source>
        <dbReference type="SAM" id="MobiDB-lite"/>
    </source>
</evidence>
<evidence type="ECO:0008006" key="5">
    <source>
        <dbReference type="Google" id="ProtNLM"/>
    </source>
</evidence>
<feature type="compositionally biased region" description="Low complexity" evidence="1">
    <location>
        <begin position="136"/>
        <end position="148"/>
    </location>
</feature>
<dbReference type="AlphaFoldDB" id="A0A139AHT4"/>
<dbReference type="Proteomes" id="UP000070544">
    <property type="component" value="Unassembled WGS sequence"/>
</dbReference>
<keyword evidence="4" id="KW-1185">Reference proteome</keyword>
<evidence type="ECO:0000313" key="4">
    <source>
        <dbReference type="Proteomes" id="UP000070544"/>
    </source>
</evidence>
<accession>A0A139AHT4</accession>
<keyword evidence="2" id="KW-0472">Membrane</keyword>
<dbReference type="EMBL" id="KQ965756">
    <property type="protein sequence ID" value="KXS16114.1"/>
    <property type="molecule type" value="Genomic_DNA"/>
</dbReference>
<evidence type="ECO:0000313" key="3">
    <source>
        <dbReference type="EMBL" id="KXS16114.1"/>
    </source>
</evidence>